<gene>
    <name evidence="7" type="primary">mepA</name>
    <name evidence="7" type="ORF">AWB77_01636</name>
</gene>
<accession>A0A158ACS0</accession>
<dbReference type="RefSeq" id="WP_061133886.1">
    <property type="nucleotide sequence ID" value="NZ_FCNX02000003.1"/>
</dbReference>
<feature type="transmembrane region" description="Helical" evidence="6">
    <location>
        <begin position="194"/>
        <end position="213"/>
    </location>
</feature>
<evidence type="ECO:0000256" key="3">
    <source>
        <dbReference type="ARBA" id="ARBA00022692"/>
    </source>
</evidence>
<dbReference type="InterPro" id="IPR051327">
    <property type="entry name" value="MATE_MepA_subfamily"/>
</dbReference>
<dbReference type="GO" id="GO:0042910">
    <property type="term" value="F:xenobiotic transmembrane transporter activity"/>
    <property type="evidence" value="ECO:0007669"/>
    <property type="project" value="InterPro"/>
</dbReference>
<sequence length="457" mass="49409">MVSHNNTSLVGQFSSYAVPTVLAACVYCMHSVISGIFIGRYVGADALAALNLLVPLLYLPYAFSVMIGVGGATLVSRLLGERRERDAAEAFTQALWLLGLCGITFALAIHLHADTFVQWTGARGELSRLAKDFLHAYAPFLLFPTACYALELFLRIEGAARFGLVCLIAGGIADVALTWWMVGHMQWGMRGAAFASGISQALACVPMLAYHFFRARHVHPVARAFASLDHAWRMAYNGVSEFLGEIAPSVTLFAFNHAVLRWLGDTGLVAFAVVEYMTMIASVTMVALVQSMQPIVSFQRGAGNAHLVSRAFSIGIVVTEGFALAAAFGILTLAQPLGMLFVPNSEAAQALLRDALPWCALAFLPAAINVAISGYLTAIEAPLASMIVALLRSWLLLLAMLWFLTEWLGPRGLWMTVAVTELATLAASIALYRTRGRRLDLPAQAARLRTHALKHRA</sequence>
<dbReference type="EMBL" id="FCNX02000003">
    <property type="protein sequence ID" value="SAK55573.1"/>
    <property type="molecule type" value="Genomic_DNA"/>
</dbReference>
<feature type="transmembrane region" description="Helical" evidence="6">
    <location>
        <begin position="411"/>
        <end position="432"/>
    </location>
</feature>
<feature type="transmembrane region" description="Helical" evidence="6">
    <location>
        <begin position="162"/>
        <end position="182"/>
    </location>
</feature>
<evidence type="ECO:0000256" key="2">
    <source>
        <dbReference type="ARBA" id="ARBA00022475"/>
    </source>
</evidence>
<feature type="transmembrane region" description="Helical" evidence="6">
    <location>
        <begin position="311"/>
        <end position="335"/>
    </location>
</feature>
<keyword evidence="5 6" id="KW-0472">Membrane</keyword>
<evidence type="ECO:0000256" key="5">
    <source>
        <dbReference type="ARBA" id="ARBA00023136"/>
    </source>
</evidence>
<evidence type="ECO:0000313" key="8">
    <source>
        <dbReference type="Proteomes" id="UP000054903"/>
    </source>
</evidence>
<feature type="transmembrane region" description="Helical" evidence="6">
    <location>
        <begin position="267"/>
        <end position="290"/>
    </location>
</feature>
<evidence type="ECO:0000256" key="4">
    <source>
        <dbReference type="ARBA" id="ARBA00022989"/>
    </source>
</evidence>
<reference evidence="7" key="1">
    <citation type="submission" date="2016-01" db="EMBL/GenBank/DDBJ databases">
        <authorList>
            <person name="Peeters C."/>
        </authorList>
    </citation>
    <scope>NUCLEOTIDE SEQUENCE</scope>
    <source>
        <strain evidence="7">LMG 29320</strain>
    </source>
</reference>
<feature type="transmembrane region" description="Helical" evidence="6">
    <location>
        <begin position="383"/>
        <end position="405"/>
    </location>
</feature>
<feature type="transmembrane region" description="Helical" evidence="6">
    <location>
        <begin position="234"/>
        <end position="255"/>
    </location>
</feature>
<evidence type="ECO:0000256" key="1">
    <source>
        <dbReference type="ARBA" id="ARBA00004651"/>
    </source>
</evidence>
<dbReference type="PANTHER" id="PTHR43823:SF3">
    <property type="entry name" value="MULTIDRUG EXPORT PROTEIN MEPA"/>
    <property type="match status" value="1"/>
</dbReference>
<dbReference type="OrthoDB" id="9811110at2"/>
<dbReference type="STRING" id="1777138.AWB77_01636"/>
<dbReference type="Proteomes" id="UP000054903">
    <property type="component" value="Unassembled WGS sequence"/>
</dbReference>
<evidence type="ECO:0000313" key="7">
    <source>
        <dbReference type="EMBL" id="SAK55573.1"/>
    </source>
</evidence>
<feature type="transmembrane region" description="Helical" evidence="6">
    <location>
        <begin position="58"/>
        <end position="79"/>
    </location>
</feature>
<protein>
    <submittedName>
        <fullName evidence="7">Multidrug export protein MepA</fullName>
    </submittedName>
</protein>
<comment type="subcellular location">
    <subcellularLocation>
        <location evidence="1">Cell membrane</location>
        <topology evidence="1">Multi-pass membrane protein</topology>
    </subcellularLocation>
</comment>
<feature type="transmembrane region" description="Helical" evidence="6">
    <location>
        <begin position="16"/>
        <end position="38"/>
    </location>
</feature>
<dbReference type="Pfam" id="PF01554">
    <property type="entry name" value="MatE"/>
    <property type="match status" value="2"/>
</dbReference>
<organism evidence="7 8">
    <name type="scientific">Caballeronia fortuita</name>
    <dbReference type="NCBI Taxonomy" id="1777138"/>
    <lineage>
        <taxon>Bacteria</taxon>
        <taxon>Pseudomonadati</taxon>
        <taxon>Pseudomonadota</taxon>
        <taxon>Betaproteobacteria</taxon>
        <taxon>Burkholderiales</taxon>
        <taxon>Burkholderiaceae</taxon>
        <taxon>Caballeronia</taxon>
    </lineage>
</organism>
<feature type="transmembrane region" description="Helical" evidence="6">
    <location>
        <begin position="133"/>
        <end position="150"/>
    </location>
</feature>
<dbReference type="InterPro" id="IPR002528">
    <property type="entry name" value="MATE_fam"/>
</dbReference>
<name>A0A158ACS0_9BURK</name>
<dbReference type="PANTHER" id="PTHR43823">
    <property type="entry name" value="SPORULATION PROTEIN YKVU"/>
    <property type="match status" value="1"/>
</dbReference>
<comment type="caution">
    <text evidence="7">The sequence shown here is derived from an EMBL/GenBank/DDBJ whole genome shotgun (WGS) entry which is preliminary data.</text>
</comment>
<evidence type="ECO:0000256" key="6">
    <source>
        <dbReference type="SAM" id="Phobius"/>
    </source>
</evidence>
<keyword evidence="2" id="KW-1003">Cell membrane</keyword>
<keyword evidence="3 6" id="KW-0812">Transmembrane</keyword>
<feature type="transmembrane region" description="Helical" evidence="6">
    <location>
        <begin position="91"/>
        <end position="113"/>
    </location>
</feature>
<keyword evidence="8" id="KW-1185">Reference proteome</keyword>
<dbReference type="GO" id="GO:0005886">
    <property type="term" value="C:plasma membrane"/>
    <property type="evidence" value="ECO:0007669"/>
    <property type="project" value="UniProtKB-SubCell"/>
</dbReference>
<feature type="transmembrane region" description="Helical" evidence="6">
    <location>
        <begin position="355"/>
        <end position="376"/>
    </location>
</feature>
<proteinExistence type="predicted"/>
<dbReference type="AlphaFoldDB" id="A0A158ACS0"/>
<dbReference type="GO" id="GO:0015297">
    <property type="term" value="F:antiporter activity"/>
    <property type="evidence" value="ECO:0007669"/>
    <property type="project" value="InterPro"/>
</dbReference>
<keyword evidence="4 6" id="KW-1133">Transmembrane helix</keyword>